<feature type="compositionally biased region" description="Basic residues" evidence="5">
    <location>
        <begin position="67"/>
        <end position="78"/>
    </location>
</feature>
<reference evidence="7" key="2">
    <citation type="submission" date="2020-04" db="EMBL/GenBank/DDBJ databases">
        <authorList>
            <person name="Santos R.A.C."/>
            <person name="Steenwyk J.L."/>
            <person name="Rivero-Menendez O."/>
            <person name="Mead M.E."/>
            <person name="Silva L.P."/>
            <person name="Bastos R.W."/>
            <person name="Alastruey-Izquierdo A."/>
            <person name="Goldman G.H."/>
            <person name="Rokas A."/>
        </authorList>
    </citation>
    <scope>NUCLEOTIDE SEQUENCE</scope>
    <source>
        <strain evidence="7">CNM-CM8927</strain>
    </source>
</reference>
<feature type="domain" description="Zn(2)-C6 fungal-type" evidence="6">
    <location>
        <begin position="10"/>
        <end position="38"/>
    </location>
</feature>
<dbReference type="InterPro" id="IPR001138">
    <property type="entry name" value="Zn2Cys6_DnaBD"/>
</dbReference>
<dbReference type="Proteomes" id="UP000649114">
    <property type="component" value="Unassembled WGS sequence"/>
</dbReference>
<dbReference type="InterPro" id="IPR053175">
    <property type="entry name" value="DHMBA_Reg_Transcription_Factor"/>
</dbReference>
<evidence type="ECO:0000313" key="7">
    <source>
        <dbReference type="EMBL" id="KAF4200409.1"/>
    </source>
</evidence>
<dbReference type="CDD" id="cd00067">
    <property type="entry name" value="GAL4"/>
    <property type="match status" value="1"/>
</dbReference>
<dbReference type="PANTHER" id="PTHR38791">
    <property type="entry name" value="ZN(II)2CYS6 TRANSCRIPTION FACTOR (EUROFUNG)-RELATED-RELATED"/>
    <property type="match status" value="1"/>
</dbReference>
<reference evidence="7" key="1">
    <citation type="journal article" date="2020" name="bioRxiv">
        <title>Genomic and phenotypic heterogeneity of clinical isolates of the human pathogens Aspergillus fumigatus, Aspergillus lentulus and Aspergillus fumigatiaffinis.</title>
        <authorList>
            <person name="dos Santos R.A.C."/>
            <person name="Steenwyk J.L."/>
            <person name="Rivero-Menendez O."/>
            <person name="Mead M.E."/>
            <person name="Silva L.P."/>
            <person name="Bastos R.W."/>
            <person name="Alastruey-Izquierdo A."/>
            <person name="Goldman G.H."/>
            <person name="Rokas A."/>
        </authorList>
    </citation>
    <scope>NUCLEOTIDE SEQUENCE</scope>
    <source>
        <strain evidence="7">CNM-CM8927</strain>
    </source>
</reference>
<evidence type="ECO:0000313" key="8">
    <source>
        <dbReference type="Proteomes" id="UP000649114"/>
    </source>
</evidence>
<keyword evidence="2" id="KW-0238">DNA-binding</keyword>
<evidence type="ECO:0000256" key="1">
    <source>
        <dbReference type="ARBA" id="ARBA00023015"/>
    </source>
</evidence>
<evidence type="ECO:0000256" key="5">
    <source>
        <dbReference type="SAM" id="MobiDB-lite"/>
    </source>
</evidence>
<dbReference type="GO" id="GO:0000981">
    <property type="term" value="F:DNA-binding transcription factor activity, RNA polymerase II-specific"/>
    <property type="evidence" value="ECO:0007669"/>
    <property type="project" value="InterPro"/>
</dbReference>
<accession>A0AAN5YFT9</accession>
<dbReference type="GO" id="GO:0003677">
    <property type="term" value="F:DNA binding"/>
    <property type="evidence" value="ECO:0007669"/>
    <property type="project" value="UniProtKB-KW"/>
</dbReference>
<gene>
    <name evidence="7" type="ORF">CNMCM8927_003418</name>
</gene>
<dbReference type="AlphaFoldDB" id="A0AAN5YFT9"/>
<evidence type="ECO:0000256" key="2">
    <source>
        <dbReference type="ARBA" id="ARBA00023125"/>
    </source>
</evidence>
<protein>
    <recommendedName>
        <fullName evidence="6">Zn(2)-C6 fungal-type domain-containing protein</fullName>
    </recommendedName>
</protein>
<name>A0AAN5YFT9_ASPLE</name>
<feature type="region of interest" description="Disordered" evidence="5">
    <location>
        <begin position="58"/>
        <end position="102"/>
    </location>
</feature>
<dbReference type="InterPro" id="IPR036864">
    <property type="entry name" value="Zn2-C6_fun-type_DNA-bd_sf"/>
</dbReference>
<sequence length="596" mass="65884">MVFCGKPSKGCGQCRSRKIRCDQERPACSQCLKGNRVCPGYRDELSLMFRDESQQVVRKARNSAAARKSKTQARKAARRTLSPSESSPESTSGATTVSVSRSSDVIDFGDESPVQTELIERQPLTRIQPSYQTTQDEAVCYFLRYNRWPGFHWMIDLSPEFLASSGFSVSHEAMKASVGAVGTAMLGRVRQDTSMIIAAGAEYGFALQMLAFAVSNPAEVKANSTLGAVLMLAIFEVSGLDVLSFLHMDDAQTYFQVVTSRTTQNIEKWTNHLRGAAAILELRGPEQVQNEEGLKLFVQLRFQIITSCLQLSVHVPPSVLECAPLGMFLRPQTDAYGDRLIYIVGQLANLRADVRQKYMTDNQEILTAAYDIEAELLAWIASLPPDFSYTTVENTYSEAEFKRLCRGILPYNNQYHVYSDLWICHTWNQYRCARIIVSEMILSCLRRLHSKSAGARATSELQGHCFSIRSITRQLAADICASVPYHFGVGSTGESQTSSVPLNESHTAGLVLLWPLVMAGATEGKNHPVRKWGIDCLRLIGHGMGIDQALALIDVLETEAGVFDGVGDDGVLIEEKSSAIVKNKVLASAWKHLEAE</sequence>
<dbReference type="Pfam" id="PF00172">
    <property type="entry name" value="Zn_clus"/>
    <property type="match status" value="1"/>
</dbReference>
<dbReference type="PROSITE" id="PS00463">
    <property type="entry name" value="ZN2_CY6_FUNGAL_1"/>
    <property type="match status" value="1"/>
</dbReference>
<keyword evidence="3" id="KW-0804">Transcription</keyword>
<evidence type="ECO:0000259" key="6">
    <source>
        <dbReference type="PROSITE" id="PS50048"/>
    </source>
</evidence>
<dbReference type="PROSITE" id="PS50048">
    <property type="entry name" value="ZN2_CY6_FUNGAL_2"/>
    <property type="match status" value="1"/>
</dbReference>
<comment type="caution">
    <text evidence="7">The sequence shown here is derived from an EMBL/GenBank/DDBJ whole genome shotgun (WGS) entry which is preliminary data.</text>
</comment>
<keyword evidence="1" id="KW-0805">Transcription regulation</keyword>
<dbReference type="SUPFAM" id="SSF57701">
    <property type="entry name" value="Zn2/Cys6 DNA-binding domain"/>
    <property type="match status" value="1"/>
</dbReference>
<proteinExistence type="predicted"/>
<feature type="compositionally biased region" description="Polar residues" evidence="5">
    <location>
        <begin position="93"/>
        <end position="102"/>
    </location>
</feature>
<evidence type="ECO:0000256" key="4">
    <source>
        <dbReference type="ARBA" id="ARBA00023242"/>
    </source>
</evidence>
<keyword evidence="4" id="KW-0539">Nucleus</keyword>
<dbReference type="GO" id="GO:0008270">
    <property type="term" value="F:zinc ion binding"/>
    <property type="evidence" value="ECO:0007669"/>
    <property type="project" value="InterPro"/>
</dbReference>
<organism evidence="7 8">
    <name type="scientific">Aspergillus lentulus</name>
    <dbReference type="NCBI Taxonomy" id="293939"/>
    <lineage>
        <taxon>Eukaryota</taxon>
        <taxon>Fungi</taxon>
        <taxon>Dikarya</taxon>
        <taxon>Ascomycota</taxon>
        <taxon>Pezizomycotina</taxon>
        <taxon>Eurotiomycetes</taxon>
        <taxon>Eurotiomycetidae</taxon>
        <taxon>Eurotiales</taxon>
        <taxon>Aspergillaceae</taxon>
        <taxon>Aspergillus</taxon>
        <taxon>Aspergillus subgen. Fumigati</taxon>
    </lineage>
</organism>
<dbReference type="PANTHER" id="PTHR38791:SF5">
    <property type="entry name" value="TRANSCRIPTION FACTOR DBAG-RELATED"/>
    <property type="match status" value="1"/>
</dbReference>
<feature type="compositionally biased region" description="Low complexity" evidence="5">
    <location>
        <begin position="82"/>
        <end position="92"/>
    </location>
</feature>
<evidence type="ECO:0000256" key="3">
    <source>
        <dbReference type="ARBA" id="ARBA00023163"/>
    </source>
</evidence>
<dbReference type="Gene3D" id="4.10.240.10">
    <property type="entry name" value="Zn(2)-C6 fungal-type DNA-binding domain"/>
    <property type="match status" value="1"/>
</dbReference>
<dbReference type="SMART" id="SM00066">
    <property type="entry name" value="GAL4"/>
    <property type="match status" value="1"/>
</dbReference>
<dbReference type="EMBL" id="JAAAPU010000202">
    <property type="protein sequence ID" value="KAF4200409.1"/>
    <property type="molecule type" value="Genomic_DNA"/>
</dbReference>